<dbReference type="Gene3D" id="3.40.850.10">
    <property type="entry name" value="Kinesin motor domain"/>
    <property type="match status" value="1"/>
</dbReference>
<keyword evidence="2" id="KW-0067">ATP-binding</keyword>
<accession>A0A9K3GLP8</accession>
<dbReference type="PROSITE" id="PS50067">
    <property type="entry name" value="KINESIN_MOTOR_2"/>
    <property type="match status" value="1"/>
</dbReference>
<dbReference type="EMBL" id="BDIP01004018">
    <property type="protein sequence ID" value="GIQ88379.1"/>
    <property type="molecule type" value="Genomic_DNA"/>
</dbReference>
<dbReference type="PRINTS" id="PR00380">
    <property type="entry name" value="KINESINHEAVY"/>
</dbReference>
<sequence>MLELYNDQFRDLFFHGSAAETLEHSRALKVFRDPTKGVVAVKNAIIKTCHTAKELLMAMNSGFDTRTVASTNMNAESSRSHLVFGILITATNRTTKAVSYGKLSLVDLAGSERPGKTGATGERLREAQSINKSLSALGDVISALSNGDDFIPYRNNKLTVLMSDSLGGNAKTLMFCNVSPADYNTDETVSSLTYSARVKLITNTAAKTVESVEVQRLKKVIAQLRAEKGDAGDAQD</sequence>
<organism evidence="5 6">
    <name type="scientific">Kipferlia bialata</name>
    <dbReference type="NCBI Taxonomy" id="797122"/>
    <lineage>
        <taxon>Eukaryota</taxon>
        <taxon>Metamonada</taxon>
        <taxon>Carpediemonas-like organisms</taxon>
        <taxon>Kipferlia</taxon>
    </lineage>
</organism>
<dbReference type="AlphaFoldDB" id="A0A9K3GLP8"/>
<protein>
    <submittedName>
        <fullName evidence="5">Kinesin-like protein</fullName>
    </submittedName>
</protein>
<dbReference type="InterPro" id="IPR027640">
    <property type="entry name" value="Kinesin-like_fam"/>
</dbReference>
<evidence type="ECO:0000256" key="2">
    <source>
        <dbReference type="ARBA" id="ARBA00022840"/>
    </source>
</evidence>
<name>A0A9K3GLP8_9EUKA</name>
<dbReference type="SMART" id="SM00129">
    <property type="entry name" value="KISc"/>
    <property type="match status" value="1"/>
</dbReference>
<keyword evidence="1" id="KW-0547">Nucleotide-binding</keyword>
<evidence type="ECO:0000259" key="4">
    <source>
        <dbReference type="PROSITE" id="PS50067"/>
    </source>
</evidence>
<evidence type="ECO:0000256" key="1">
    <source>
        <dbReference type="ARBA" id="ARBA00022741"/>
    </source>
</evidence>
<feature type="domain" description="Kinesin motor" evidence="4">
    <location>
        <begin position="1"/>
        <end position="201"/>
    </location>
</feature>
<keyword evidence="6" id="KW-1185">Reference proteome</keyword>
<evidence type="ECO:0000256" key="3">
    <source>
        <dbReference type="PROSITE-ProRule" id="PRU00283"/>
    </source>
</evidence>
<evidence type="ECO:0000313" key="6">
    <source>
        <dbReference type="Proteomes" id="UP000265618"/>
    </source>
</evidence>
<dbReference type="GO" id="GO:0005524">
    <property type="term" value="F:ATP binding"/>
    <property type="evidence" value="ECO:0007669"/>
    <property type="project" value="UniProtKB-KW"/>
</dbReference>
<dbReference type="InterPro" id="IPR036961">
    <property type="entry name" value="Kinesin_motor_dom_sf"/>
</dbReference>
<dbReference type="GO" id="GO:0003777">
    <property type="term" value="F:microtubule motor activity"/>
    <property type="evidence" value="ECO:0007669"/>
    <property type="project" value="InterPro"/>
</dbReference>
<dbReference type="GO" id="GO:0007018">
    <property type="term" value="P:microtubule-based movement"/>
    <property type="evidence" value="ECO:0007669"/>
    <property type="project" value="InterPro"/>
</dbReference>
<comment type="similarity">
    <text evidence="3">Belongs to the TRAFAC class myosin-kinesin ATPase superfamily. Kinesin family.</text>
</comment>
<reference evidence="5 6" key="1">
    <citation type="journal article" date="2018" name="PLoS ONE">
        <title>The draft genome of Kipferlia bialata reveals reductive genome evolution in fornicate parasites.</title>
        <authorList>
            <person name="Tanifuji G."/>
            <person name="Takabayashi S."/>
            <person name="Kume K."/>
            <person name="Takagi M."/>
            <person name="Nakayama T."/>
            <person name="Kamikawa R."/>
            <person name="Inagaki Y."/>
            <person name="Hashimoto T."/>
        </authorList>
    </citation>
    <scope>NUCLEOTIDE SEQUENCE [LARGE SCALE GENOMIC DNA]</scope>
    <source>
        <strain evidence="5">NY0173</strain>
    </source>
</reference>
<dbReference type="PANTHER" id="PTHR47972:SF16">
    <property type="entry name" value="KINESIN-LIKE PROTEIN"/>
    <property type="match status" value="1"/>
</dbReference>
<dbReference type="Proteomes" id="UP000265618">
    <property type="component" value="Unassembled WGS sequence"/>
</dbReference>
<dbReference type="SUPFAM" id="SSF52540">
    <property type="entry name" value="P-loop containing nucleoside triphosphate hydrolases"/>
    <property type="match status" value="1"/>
</dbReference>
<dbReference type="GO" id="GO:0008017">
    <property type="term" value="F:microtubule binding"/>
    <property type="evidence" value="ECO:0007669"/>
    <property type="project" value="InterPro"/>
</dbReference>
<comment type="caution">
    <text evidence="5">The sequence shown here is derived from an EMBL/GenBank/DDBJ whole genome shotgun (WGS) entry which is preliminary data.</text>
</comment>
<dbReference type="PANTHER" id="PTHR47972">
    <property type="entry name" value="KINESIN-LIKE PROTEIN KLP-3"/>
    <property type="match status" value="1"/>
</dbReference>
<dbReference type="PROSITE" id="PS00411">
    <property type="entry name" value="KINESIN_MOTOR_1"/>
    <property type="match status" value="1"/>
</dbReference>
<evidence type="ECO:0000313" key="5">
    <source>
        <dbReference type="EMBL" id="GIQ88379.1"/>
    </source>
</evidence>
<dbReference type="InterPro" id="IPR019821">
    <property type="entry name" value="Kinesin_motor_CS"/>
</dbReference>
<comment type="caution">
    <text evidence="3">Lacks conserved residue(s) required for the propagation of feature annotation.</text>
</comment>
<dbReference type="InterPro" id="IPR027417">
    <property type="entry name" value="P-loop_NTPase"/>
</dbReference>
<proteinExistence type="inferred from homology"/>
<dbReference type="Pfam" id="PF00225">
    <property type="entry name" value="Kinesin"/>
    <property type="match status" value="1"/>
</dbReference>
<gene>
    <name evidence="5" type="ORF">KIPB_010618</name>
</gene>
<dbReference type="OrthoDB" id="3176171at2759"/>
<dbReference type="InterPro" id="IPR001752">
    <property type="entry name" value="Kinesin_motor_dom"/>
</dbReference>